<feature type="domain" description="Protein kinase" evidence="6">
    <location>
        <begin position="14"/>
        <end position="276"/>
    </location>
</feature>
<dbReference type="AlphaFoldDB" id="A0A1W9HQK6"/>
<evidence type="ECO:0000256" key="1">
    <source>
        <dbReference type="ARBA" id="ARBA00008791"/>
    </source>
</evidence>
<dbReference type="PROSITE" id="PS00108">
    <property type="entry name" value="PROTEIN_KINASE_ST"/>
    <property type="match status" value="1"/>
</dbReference>
<dbReference type="Gene3D" id="3.30.200.20">
    <property type="entry name" value="Phosphorylase Kinase, domain 1"/>
    <property type="match status" value="1"/>
</dbReference>
<accession>A0A1W9HQK6</accession>
<evidence type="ECO:0000256" key="5">
    <source>
        <dbReference type="ARBA" id="ARBA00022840"/>
    </source>
</evidence>
<dbReference type="InterPro" id="IPR006016">
    <property type="entry name" value="UspA"/>
</dbReference>
<dbReference type="Pfam" id="PF00582">
    <property type="entry name" value="Usp"/>
    <property type="match status" value="1"/>
</dbReference>
<dbReference type="GO" id="GO:0004674">
    <property type="term" value="F:protein serine/threonine kinase activity"/>
    <property type="evidence" value="ECO:0007669"/>
    <property type="project" value="UniProtKB-KW"/>
</dbReference>
<evidence type="ECO:0000313" key="7">
    <source>
        <dbReference type="EMBL" id="OQW49537.1"/>
    </source>
</evidence>
<dbReference type="CDD" id="cd00293">
    <property type="entry name" value="USP-like"/>
    <property type="match status" value="1"/>
</dbReference>
<dbReference type="GO" id="GO:0005524">
    <property type="term" value="F:ATP binding"/>
    <property type="evidence" value="ECO:0007669"/>
    <property type="project" value="UniProtKB-KW"/>
</dbReference>
<evidence type="ECO:0000256" key="3">
    <source>
        <dbReference type="ARBA" id="ARBA00022741"/>
    </source>
</evidence>
<dbReference type="InterPro" id="IPR008271">
    <property type="entry name" value="Ser/Thr_kinase_AS"/>
</dbReference>
<dbReference type="Proteomes" id="UP000192872">
    <property type="component" value="Unassembled WGS sequence"/>
</dbReference>
<dbReference type="InterPro" id="IPR000719">
    <property type="entry name" value="Prot_kinase_dom"/>
</dbReference>
<evidence type="ECO:0000256" key="4">
    <source>
        <dbReference type="ARBA" id="ARBA00022777"/>
    </source>
</evidence>
<dbReference type="RefSeq" id="WP_376800091.1">
    <property type="nucleotide sequence ID" value="NZ_DBNB01000019.1"/>
</dbReference>
<sequence length="467" mass="51176">MPGRLAAGMVIDGFTLVAPLHRGGMAELWTVDTPNETKPLAMKIPFVHEGDDPTAIVGFEMEQMILPRLSGPHVPRYVASGEIEGKPYLVMERIDGTSLRPLMDEGPQRGEEVAALGAKVARALHALHLQHVIHFDIKPSNVMLRSSGEACLIDFGLSRHLHLPDLLSEEFRLPLGTGPYISPEQVLRQRNDPRSDQFALGVMLYVLATGHRPFGKPESLSALRKRIWRQPIPPRALNPDIQPWLQEIILRCLEVDPAMRYPSASQLSFALEHPEQTVLTERAHRLTRGNLMTAFKSWLRSIGQEAGDVTQALTPASAPIILVCVHLKAQASLLQAVHDTVTRLIASQAHMRLACLTVQKIRAVGIDSTLDAEGRNIHLHHLAELKHWAGDLAKAADQVTFHVIEASDPAAAVIDFARHNAVDQIVIGARSSSAIRRFLGSVSSRVVAEAPCTVTVVRARGEASINA</sequence>
<keyword evidence="2" id="KW-0808">Transferase</keyword>
<gene>
    <name evidence="7" type="ORF">A4S15_02025</name>
</gene>
<dbReference type="PANTHER" id="PTHR43289:SF34">
    <property type="entry name" value="SERINE_THREONINE-PROTEIN KINASE YBDM-RELATED"/>
    <property type="match status" value="1"/>
</dbReference>
<protein>
    <submittedName>
        <fullName evidence="7">Serine/threonine protein kinase</fullName>
    </submittedName>
</protein>
<dbReference type="InterPro" id="IPR011009">
    <property type="entry name" value="Kinase-like_dom_sf"/>
</dbReference>
<dbReference type="PROSITE" id="PS50011">
    <property type="entry name" value="PROTEIN_KINASE_DOM"/>
    <property type="match status" value="1"/>
</dbReference>
<reference evidence="7 8" key="1">
    <citation type="journal article" date="2017" name="Water Res.">
        <title>Comammox in drinking water systems.</title>
        <authorList>
            <person name="Wang Y."/>
            <person name="Ma L."/>
            <person name="Mao Y."/>
            <person name="Jiang X."/>
            <person name="Xia Y."/>
            <person name="Yu K."/>
            <person name="Li B."/>
            <person name="Zhang T."/>
        </authorList>
    </citation>
    <scope>NUCLEOTIDE SEQUENCE [LARGE SCALE GENOMIC DNA]</scope>
    <source>
        <strain evidence="7">SG_bin8</strain>
    </source>
</reference>
<dbReference type="Gene3D" id="3.40.50.620">
    <property type="entry name" value="HUPs"/>
    <property type="match status" value="1"/>
</dbReference>
<dbReference type="SUPFAM" id="SSF52402">
    <property type="entry name" value="Adenine nucleotide alpha hydrolases-like"/>
    <property type="match status" value="1"/>
</dbReference>
<dbReference type="STRING" id="1827387.A4S15_02025"/>
<evidence type="ECO:0000313" key="8">
    <source>
        <dbReference type="Proteomes" id="UP000192872"/>
    </source>
</evidence>
<organism evidence="7 8">
    <name type="scientific">Candidatus Raskinella chloraquaticus</name>
    <dbReference type="NCBI Taxonomy" id="1951219"/>
    <lineage>
        <taxon>Bacteria</taxon>
        <taxon>Pseudomonadati</taxon>
        <taxon>Pseudomonadota</taxon>
        <taxon>Alphaproteobacteria</taxon>
        <taxon>Hyphomicrobiales</taxon>
        <taxon>Phreatobacteraceae</taxon>
        <taxon>Candidatus Raskinella</taxon>
    </lineage>
</organism>
<dbReference type="InterPro" id="IPR006015">
    <property type="entry name" value="Universal_stress_UspA"/>
</dbReference>
<proteinExistence type="inferred from homology"/>
<evidence type="ECO:0000259" key="6">
    <source>
        <dbReference type="PROSITE" id="PS50011"/>
    </source>
</evidence>
<keyword evidence="5" id="KW-0067">ATP-binding</keyword>
<dbReference type="SUPFAM" id="SSF56112">
    <property type="entry name" value="Protein kinase-like (PK-like)"/>
    <property type="match status" value="1"/>
</dbReference>
<dbReference type="InterPro" id="IPR014729">
    <property type="entry name" value="Rossmann-like_a/b/a_fold"/>
</dbReference>
<comment type="caution">
    <text evidence="7">The sequence shown here is derived from an EMBL/GenBank/DDBJ whole genome shotgun (WGS) entry which is preliminary data.</text>
</comment>
<dbReference type="CDD" id="cd14014">
    <property type="entry name" value="STKc_PknB_like"/>
    <property type="match status" value="1"/>
</dbReference>
<dbReference type="SMART" id="SM00220">
    <property type="entry name" value="S_TKc"/>
    <property type="match status" value="1"/>
</dbReference>
<dbReference type="Pfam" id="PF00069">
    <property type="entry name" value="Pkinase"/>
    <property type="match status" value="1"/>
</dbReference>
<dbReference type="PRINTS" id="PR01438">
    <property type="entry name" value="UNVRSLSTRESS"/>
</dbReference>
<dbReference type="Gene3D" id="1.10.510.10">
    <property type="entry name" value="Transferase(Phosphotransferase) domain 1"/>
    <property type="match status" value="1"/>
</dbReference>
<keyword evidence="3" id="KW-0547">Nucleotide-binding</keyword>
<keyword evidence="4 7" id="KW-0418">Kinase</keyword>
<dbReference type="EMBL" id="LWDL01000031">
    <property type="protein sequence ID" value="OQW49537.1"/>
    <property type="molecule type" value="Genomic_DNA"/>
</dbReference>
<dbReference type="PANTHER" id="PTHR43289">
    <property type="entry name" value="MITOGEN-ACTIVATED PROTEIN KINASE KINASE KINASE 20-RELATED"/>
    <property type="match status" value="1"/>
</dbReference>
<name>A0A1W9HQK6_9HYPH</name>
<comment type="similarity">
    <text evidence="1">Belongs to the universal stress protein A family.</text>
</comment>
<evidence type="ECO:0000256" key="2">
    <source>
        <dbReference type="ARBA" id="ARBA00022679"/>
    </source>
</evidence>
<keyword evidence="7" id="KW-0723">Serine/threonine-protein kinase</keyword>